<feature type="domain" description="Ferrous iron transporter FeoA-like" evidence="2">
    <location>
        <begin position="6"/>
        <end position="78"/>
    </location>
</feature>
<dbReference type="InterPro" id="IPR007167">
    <property type="entry name" value="Fe-transptr_FeoA-like"/>
</dbReference>
<evidence type="ECO:0000313" key="4">
    <source>
        <dbReference type="Proteomes" id="UP000326061"/>
    </source>
</evidence>
<evidence type="ECO:0000256" key="1">
    <source>
        <dbReference type="ARBA" id="ARBA00023004"/>
    </source>
</evidence>
<proteinExistence type="predicted"/>
<dbReference type="Gene3D" id="2.30.30.90">
    <property type="match status" value="1"/>
</dbReference>
<dbReference type="AlphaFoldDB" id="A0AAJ4DN60"/>
<dbReference type="InterPro" id="IPR052713">
    <property type="entry name" value="FeoA"/>
</dbReference>
<organism evidence="3 4">
    <name type="scientific">Sulfurimonas xiamenensis</name>
    <dbReference type="NCBI Taxonomy" id="2590021"/>
    <lineage>
        <taxon>Bacteria</taxon>
        <taxon>Pseudomonadati</taxon>
        <taxon>Campylobacterota</taxon>
        <taxon>Epsilonproteobacteria</taxon>
        <taxon>Campylobacterales</taxon>
        <taxon>Sulfurimonadaceae</taxon>
        <taxon>Sulfurimonas</taxon>
    </lineage>
</organism>
<dbReference type="RefSeq" id="WP_152299928.1">
    <property type="nucleotide sequence ID" value="NZ_CP041166.1"/>
</dbReference>
<dbReference type="SMART" id="SM00899">
    <property type="entry name" value="FeoA"/>
    <property type="match status" value="1"/>
</dbReference>
<accession>A0AAJ4DN60</accession>
<dbReference type="PANTHER" id="PTHR42954:SF2">
    <property type="entry name" value="FE(2+) TRANSPORT PROTEIN A"/>
    <property type="match status" value="1"/>
</dbReference>
<dbReference type="SUPFAM" id="SSF50037">
    <property type="entry name" value="C-terminal domain of transcriptional repressors"/>
    <property type="match status" value="1"/>
</dbReference>
<sequence length="80" mass="8874">MSNKTKKLSDCKKACIVKVVKLNGVSELKQRLISFGIMKNAVIEVLGYAPAKSTMEIKVGKMSIALRSKEADLIEVQKYE</sequence>
<dbReference type="InterPro" id="IPR008988">
    <property type="entry name" value="Transcriptional_repressor_C"/>
</dbReference>
<gene>
    <name evidence="3" type="ORF">FJR47_08050</name>
</gene>
<dbReference type="Proteomes" id="UP000326061">
    <property type="component" value="Chromosome"/>
</dbReference>
<evidence type="ECO:0000313" key="3">
    <source>
        <dbReference type="EMBL" id="QFR43867.1"/>
    </source>
</evidence>
<dbReference type="GO" id="GO:0046914">
    <property type="term" value="F:transition metal ion binding"/>
    <property type="evidence" value="ECO:0007669"/>
    <property type="project" value="InterPro"/>
</dbReference>
<evidence type="ECO:0000259" key="2">
    <source>
        <dbReference type="SMART" id="SM00899"/>
    </source>
</evidence>
<dbReference type="PANTHER" id="PTHR42954">
    <property type="entry name" value="FE(2+) TRANSPORT PROTEIN A"/>
    <property type="match status" value="1"/>
</dbReference>
<keyword evidence="4" id="KW-1185">Reference proteome</keyword>
<dbReference type="Pfam" id="PF04023">
    <property type="entry name" value="FeoA"/>
    <property type="match status" value="1"/>
</dbReference>
<dbReference type="EMBL" id="CP041166">
    <property type="protein sequence ID" value="QFR43867.1"/>
    <property type="molecule type" value="Genomic_DNA"/>
</dbReference>
<reference evidence="4" key="1">
    <citation type="submission" date="2019-06" db="EMBL/GenBank/DDBJ databases">
        <title>Sulfurimonas gotlandica sp. nov., a chemoautotrophic and psychrotolerant epsilonproteobacterium isolated from a pelagic redoxcline, and an emended description of the genus Sulfurimonas.</title>
        <authorList>
            <person name="Wang S."/>
            <person name="Jiang L."/>
            <person name="Shao Z."/>
        </authorList>
    </citation>
    <scope>NUCLEOTIDE SEQUENCE [LARGE SCALE GENOMIC DNA]</scope>
    <source>
        <strain evidence="4">1-1N</strain>
    </source>
</reference>
<keyword evidence="1" id="KW-0408">Iron</keyword>
<name>A0AAJ4DN60_9BACT</name>
<dbReference type="InterPro" id="IPR038157">
    <property type="entry name" value="FeoA_core_dom"/>
</dbReference>
<dbReference type="KEGG" id="suln:FJR47_08050"/>
<protein>
    <submittedName>
        <fullName evidence="3">Ferrous iron transport protein A</fullName>
    </submittedName>
</protein>